<evidence type="ECO:0000256" key="2">
    <source>
        <dbReference type="ARBA" id="ARBA00022603"/>
    </source>
</evidence>
<keyword evidence="3" id="KW-0819">tRNA processing</keyword>
<dbReference type="OrthoDB" id="47730at2759"/>
<dbReference type="SUPFAM" id="SSF143437">
    <property type="entry name" value="THUMP domain-like"/>
    <property type="match status" value="1"/>
</dbReference>
<name>A0A8K1FNN1_PYTOL</name>
<dbReference type="SUPFAM" id="SSF53335">
    <property type="entry name" value="S-adenosyl-L-methionine-dependent methyltransferases"/>
    <property type="match status" value="1"/>
</dbReference>
<feature type="domain" description="THUMP" evidence="5">
    <location>
        <begin position="150"/>
        <end position="212"/>
    </location>
</feature>
<dbReference type="Pfam" id="PF01170">
    <property type="entry name" value="UPF0020"/>
    <property type="match status" value="1"/>
</dbReference>
<dbReference type="Pfam" id="PF02926">
    <property type="entry name" value="THUMP"/>
    <property type="match status" value="1"/>
</dbReference>
<dbReference type="GO" id="GO:0005737">
    <property type="term" value="C:cytoplasm"/>
    <property type="evidence" value="ECO:0007669"/>
    <property type="project" value="UniProtKB-SubCell"/>
</dbReference>
<dbReference type="GO" id="GO:0043527">
    <property type="term" value="C:tRNA methyltransferase complex"/>
    <property type="evidence" value="ECO:0007669"/>
    <property type="project" value="UniProtKB-ARBA"/>
</dbReference>
<reference evidence="6" key="1">
    <citation type="submission" date="2019-03" db="EMBL/GenBank/DDBJ databases">
        <title>Long read genome sequence of the mycoparasitic Pythium oligandrum ATCC 38472 isolated from sugarbeet rhizosphere.</title>
        <authorList>
            <person name="Gaulin E."/>
        </authorList>
    </citation>
    <scope>NUCLEOTIDE SEQUENCE</scope>
    <source>
        <strain evidence="6">ATCC 38472_TT</strain>
    </source>
</reference>
<comment type="subcellular location">
    <subcellularLocation>
        <location evidence="1">Cytoplasm</location>
    </subcellularLocation>
</comment>
<accession>A0A8K1FNN1</accession>
<dbReference type="Proteomes" id="UP000794436">
    <property type="component" value="Unassembled WGS sequence"/>
</dbReference>
<dbReference type="GO" id="GO:0016423">
    <property type="term" value="F:tRNA (guanine) methyltransferase activity"/>
    <property type="evidence" value="ECO:0007669"/>
    <property type="project" value="TreeGrafter"/>
</dbReference>
<dbReference type="FunFam" id="3.40.50.150:FF:000073">
    <property type="entry name" value="THUMP domain containing 3"/>
    <property type="match status" value="1"/>
</dbReference>
<evidence type="ECO:0008006" key="8">
    <source>
        <dbReference type="Google" id="ProtNLM"/>
    </source>
</evidence>
<organism evidence="6 7">
    <name type="scientific">Pythium oligandrum</name>
    <name type="common">Mycoparasitic fungus</name>
    <dbReference type="NCBI Taxonomy" id="41045"/>
    <lineage>
        <taxon>Eukaryota</taxon>
        <taxon>Sar</taxon>
        <taxon>Stramenopiles</taxon>
        <taxon>Oomycota</taxon>
        <taxon>Peronosporomycetes</taxon>
        <taxon>Pythiales</taxon>
        <taxon>Pythiaceae</taxon>
        <taxon>Pythium</taxon>
    </lineage>
</organism>
<dbReference type="PANTHER" id="PTHR14911">
    <property type="entry name" value="THUMP DOMAIN-CONTAINING"/>
    <property type="match status" value="1"/>
</dbReference>
<evidence type="ECO:0000259" key="4">
    <source>
        <dbReference type="Pfam" id="PF01170"/>
    </source>
</evidence>
<dbReference type="GO" id="GO:0003723">
    <property type="term" value="F:RNA binding"/>
    <property type="evidence" value="ECO:0007669"/>
    <property type="project" value="InterPro"/>
</dbReference>
<dbReference type="Gene3D" id="3.30.2130.30">
    <property type="match status" value="1"/>
</dbReference>
<dbReference type="EMBL" id="SPLM01000036">
    <property type="protein sequence ID" value="TMW66047.1"/>
    <property type="molecule type" value="Genomic_DNA"/>
</dbReference>
<evidence type="ECO:0000256" key="3">
    <source>
        <dbReference type="ARBA" id="ARBA00022694"/>
    </source>
</evidence>
<comment type="caution">
    <text evidence="6">The sequence shown here is derived from an EMBL/GenBank/DDBJ whole genome shotgun (WGS) entry which is preliminary data.</text>
</comment>
<evidence type="ECO:0000256" key="1">
    <source>
        <dbReference type="ARBA" id="ARBA00004496"/>
    </source>
</evidence>
<gene>
    <name evidence="6" type="ORF">Poli38472_003812</name>
</gene>
<dbReference type="PANTHER" id="PTHR14911:SF13">
    <property type="entry name" value="TRNA (GUANINE(6)-N2)-METHYLTRANSFERASE THUMP3"/>
    <property type="match status" value="1"/>
</dbReference>
<dbReference type="InterPro" id="IPR000241">
    <property type="entry name" value="RlmKL-like_Mtase"/>
</dbReference>
<evidence type="ECO:0000313" key="7">
    <source>
        <dbReference type="Proteomes" id="UP000794436"/>
    </source>
</evidence>
<sequence length="425" mass="46941">MAASEASTATTALSPVRTLAPERPTYLLLVLRGLEFLVIEEIRAKLQVDYLEICSIDADDKLRHVDVMQGVAGVGRILLQTSSPVEEVRGLLGVQAALAFLAKSDNVISDDAKQGLDQLVKMTMEADWKPAMQLWAEHMRLIRPDRFKDTDATTSPSFRGSCVRDGRHAFKSVEVAAEIGGAVAEKFGWKVDLTQCDLEVVCLVFHTHMIVGLSLADTTKIQFRNRMANEDRSIMADSKYVSTLRPSTTYHMLRLAGYKKGDILLDSMCGVGTIPIWCAQVTENEIFALGGELDSLPVTKAGQNAQTKPRNVDIMQWDSTRLPLRNESVDKVIIDLPFGVRCGNARQHSKIYPKVFKELYRVMRPGSRAVLLTSLKKTFVHSLQAAPSFELTHTYEVNIGGLLSAIYILEKPAVPASTPAAKPQE</sequence>
<proteinExistence type="predicted"/>
<dbReference type="CDD" id="cd11715">
    <property type="entry name" value="THUMP_AdoMetMT"/>
    <property type="match status" value="1"/>
</dbReference>
<evidence type="ECO:0000259" key="5">
    <source>
        <dbReference type="Pfam" id="PF02926"/>
    </source>
</evidence>
<keyword evidence="7" id="KW-1185">Reference proteome</keyword>
<protein>
    <recommendedName>
        <fullName evidence="8">THUMP domain-containing protein</fullName>
    </recommendedName>
</protein>
<dbReference type="CDD" id="cd02440">
    <property type="entry name" value="AdoMet_MTases"/>
    <property type="match status" value="1"/>
</dbReference>
<dbReference type="Gene3D" id="3.40.50.150">
    <property type="entry name" value="Vaccinia Virus protein VP39"/>
    <property type="match status" value="1"/>
</dbReference>
<keyword evidence="2" id="KW-0808">Transferase</keyword>
<dbReference type="InterPro" id="IPR029063">
    <property type="entry name" value="SAM-dependent_MTases_sf"/>
</dbReference>
<dbReference type="AlphaFoldDB" id="A0A8K1FNN1"/>
<evidence type="ECO:0000313" key="6">
    <source>
        <dbReference type="EMBL" id="TMW66047.1"/>
    </source>
</evidence>
<feature type="domain" description="Ribosomal RNA large subunit methyltransferase K/L-like methyltransferase" evidence="4">
    <location>
        <begin position="241"/>
        <end position="403"/>
    </location>
</feature>
<dbReference type="GO" id="GO:0030488">
    <property type="term" value="P:tRNA methylation"/>
    <property type="evidence" value="ECO:0007669"/>
    <property type="project" value="TreeGrafter"/>
</dbReference>
<dbReference type="InterPro" id="IPR004114">
    <property type="entry name" value="THUMP_dom"/>
</dbReference>
<keyword evidence="2" id="KW-0489">Methyltransferase</keyword>